<dbReference type="SUPFAM" id="SSF53613">
    <property type="entry name" value="Ribokinase-like"/>
    <property type="match status" value="1"/>
</dbReference>
<evidence type="ECO:0000256" key="4">
    <source>
        <dbReference type="ARBA" id="ARBA00022777"/>
    </source>
</evidence>
<gene>
    <name evidence="9" type="ORF">BZL29_7015</name>
</gene>
<dbReference type="EMBL" id="MVBN01000008">
    <property type="protein sequence ID" value="OOK68300.1"/>
    <property type="molecule type" value="Genomic_DNA"/>
</dbReference>
<dbReference type="Proteomes" id="UP000188532">
    <property type="component" value="Unassembled WGS sequence"/>
</dbReference>
<evidence type="ECO:0000256" key="2">
    <source>
        <dbReference type="ARBA" id="ARBA00022679"/>
    </source>
</evidence>
<keyword evidence="3" id="KW-0547">Nucleotide-binding</keyword>
<organism evidence="9 10">
    <name type="scientific">Mycobacterium kansasii</name>
    <dbReference type="NCBI Taxonomy" id="1768"/>
    <lineage>
        <taxon>Bacteria</taxon>
        <taxon>Bacillati</taxon>
        <taxon>Actinomycetota</taxon>
        <taxon>Actinomycetes</taxon>
        <taxon>Mycobacteriales</taxon>
        <taxon>Mycobacteriaceae</taxon>
        <taxon>Mycobacterium</taxon>
    </lineage>
</organism>
<dbReference type="CDD" id="cd01164">
    <property type="entry name" value="FruK_PfkB_like"/>
    <property type="match status" value="1"/>
</dbReference>
<dbReference type="GO" id="GO:0005829">
    <property type="term" value="C:cytosol"/>
    <property type="evidence" value="ECO:0007669"/>
    <property type="project" value="TreeGrafter"/>
</dbReference>
<evidence type="ECO:0000256" key="7">
    <source>
        <dbReference type="SAM" id="MobiDB-lite"/>
    </source>
</evidence>
<comment type="caution">
    <text evidence="9">The sequence shown here is derived from an EMBL/GenBank/DDBJ whole genome shotgun (WGS) entry which is preliminary data.</text>
</comment>
<dbReference type="NCBIfam" id="TIGR03168">
    <property type="entry name" value="1-PFK"/>
    <property type="match status" value="1"/>
</dbReference>
<dbReference type="Pfam" id="PF00294">
    <property type="entry name" value="PfkB"/>
    <property type="match status" value="1"/>
</dbReference>
<dbReference type="AlphaFoldDB" id="A0A1V3WMW0"/>
<reference evidence="9 10" key="1">
    <citation type="submission" date="2017-02" db="EMBL/GenBank/DDBJ databases">
        <title>Complete genome sequences of Mycobacterium kansasii strains isolated from rhesus macaques.</title>
        <authorList>
            <person name="Panda A."/>
            <person name="Nagaraj S."/>
            <person name="Zhao X."/>
            <person name="Tettelin H."/>
            <person name="Detolla L.J."/>
        </authorList>
    </citation>
    <scope>NUCLEOTIDE SEQUENCE [LARGE SCALE GENOMIC DNA]</scope>
    <source>
        <strain evidence="9 10">11-3469</strain>
    </source>
</reference>
<dbReference type="InterPro" id="IPR017583">
    <property type="entry name" value="Tagatose/fructose_Pkinase"/>
</dbReference>
<evidence type="ECO:0000256" key="6">
    <source>
        <dbReference type="PIRNR" id="PIRNR000535"/>
    </source>
</evidence>
<evidence type="ECO:0000256" key="3">
    <source>
        <dbReference type="ARBA" id="ARBA00022741"/>
    </source>
</evidence>
<keyword evidence="5" id="KW-0067">ATP-binding</keyword>
<protein>
    <submittedName>
        <fullName evidence="9">Putative phosphofructokinase pfkB</fullName>
    </submittedName>
</protein>
<dbReference type="InterPro" id="IPR011611">
    <property type="entry name" value="PfkB_dom"/>
</dbReference>
<comment type="similarity">
    <text evidence="1">Belongs to the carbohydrate kinase PfkB family.</text>
</comment>
<evidence type="ECO:0000259" key="8">
    <source>
        <dbReference type="Pfam" id="PF00294"/>
    </source>
</evidence>
<keyword evidence="4 9" id="KW-0418">Kinase</keyword>
<dbReference type="Gene3D" id="3.40.1190.20">
    <property type="match status" value="1"/>
</dbReference>
<dbReference type="PIRSF" id="PIRSF000535">
    <property type="entry name" value="1PFK/6PFK/LacC"/>
    <property type="match status" value="1"/>
</dbReference>
<dbReference type="PANTHER" id="PTHR46566">
    <property type="entry name" value="1-PHOSPHOFRUCTOKINASE-RELATED"/>
    <property type="match status" value="1"/>
</dbReference>
<dbReference type="STRING" id="1768.B1T50_04015"/>
<evidence type="ECO:0000313" key="9">
    <source>
        <dbReference type="EMBL" id="OOK68300.1"/>
    </source>
</evidence>
<proteinExistence type="inferred from homology"/>
<dbReference type="GO" id="GO:0005524">
    <property type="term" value="F:ATP binding"/>
    <property type="evidence" value="ECO:0007669"/>
    <property type="project" value="UniProtKB-KW"/>
</dbReference>
<sequence>MACSAGASGATGDETDMTKPAQPAQPAQPAATGPRIVTLTMNPALDITTSVDVVRPTEKLRCSATRYDPGGGGINVARIAQVLGGSVFAVFPAGGSHGGLLVRLLSEERLPCAHIPIAASTRESFTVNETSTGRQYRFVLPGPQLTSADQQRCLQELRFAARSAEFVVASGSLPPGVPADYYQRVADVCRQLGARFVLDTSGGGLQHISHGAFLLKASVRELQECAGRELDTESAQFGAAHELIDRGLAHAVVVSLGSHGALLATRDTSERFSAVPMGHGSGVGAGDAMVAAITVGLCRGWPLAESVRLGIAAGAAMLLTPGTAACERADVERLFEQVAQPSEVTEVTEVTGMATGAIGP</sequence>
<keyword evidence="2 6" id="KW-0808">Transferase</keyword>
<dbReference type="GO" id="GO:0003872">
    <property type="term" value="F:6-phosphofructokinase activity"/>
    <property type="evidence" value="ECO:0007669"/>
    <property type="project" value="TreeGrafter"/>
</dbReference>
<feature type="region of interest" description="Disordered" evidence="7">
    <location>
        <begin position="1"/>
        <end position="33"/>
    </location>
</feature>
<name>A0A1V3WMW0_MYCKA</name>
<evidence type="ECO:0000313" key="10">
    <source>
        <dbReference type="Proteomes" id="UP000188532"/>
    </source>
</evidence>
<evidence type="ECO:0000256" key="1">
    <source>
        <dbReference type="ARBA" id="ARBA00010688"/>
    </source>
</evidence>
<dbReference type="PANTHER" id="PTHR46566:SF2">
    <property type="entry name" value="ATP-DEPENDENT 6-PHOSPHOFRUCTOKINASE ISOZYME 2"/>
    <property type="match status" value="1"/>
</dbReference>
<feature type="compositionally biased region" description="Low complexity" evidence="7">
    <location>
        <begin position="20"/>
        <end position="31"/>
    </location>
</feature>
<evidence type="ECO:0000256" key="5">
    <source>
        <dbReference type="ARBA" id="ARBA00022840"/>
    </source>
</evidence>
<dbReference type="InterPro" id="IPR029056">
    <property type="entry name" value="Ribokinase-like"/>
</dbReference>
<accession>A0A1V3WMW0</accession>
<feature type="domain" description="Carbohydrate kinase PfkB" evidence="8">
    <location>
        <begin position="40"/>
        <end position="327"/>
    </location>
</feature>